<evidence type="ECO:0000256" key="6">
    <source>
        <dbReference type="ARBA" id="ARBA00023136"/>
    </source>
</evidence>
<evidence type="ECO:0000256" key="1">
    <source>
        <dbReference type="ARBA" id="ARBA00004141"/>
    </source>
</evidence>
<evidence type="ECO:0000313" key="10">
    <source>
        <dbReference type="Proteomes" id="UP000057158"/>
    </source>
</evidence>
<dbReference type="OrthoDB" id="9813074at2"/>
<feature type="transmembrane region" description="Helical" evidence="7">
    <location>
        <begin position="328"/>
        <end position="348"/>
    </location>
</feature>
<keyword evidence="4" id="KW-0378">Hydrolase</keyword>
<feature type="transmembrane region" description="Helical" evidence="7">
    <location>
        <begin position="242"/>
        <end position="260"/>
    </location>
</feature>
<dbReference type="Pfam" id="PF13174">
    <property type="entry name" value="TPR_6"/>
    <property type="match status" value="1"/>
</dbReference>
<sequence>MQEPRYRIVFRGQIAFGFDRDEVRDNLKNLCRFDEGRVERLFSGGGVLKSDLDAVTAGKYLAALERTGALCTLEPLPAPTPQAAAVAKAPAATLHCPHCHREQPPGTECRHCGIVFERYLQVQARKAAMAAEKGSQPDRGVEASTLPADAPLLERIADYLCRHRERAFVLKAFGVIAAILLLKSFLSGIFFLILFLFFPLGFLFYVRAEAASTGQSPTAVLAQHITLMPIMYAEGERKKEGVSWLTYTLILLNVLVFYGYEIHADIEFLSDNLVFLPHAPNLWNVPVSAVTALFLHAGNGHLWGNMLFLWAVGTVVERRIGFRRLGAFYLLSGLMAGLLSVVVARTFLGETAHGLGASGAISGIMGVFAVRCYFKSMVFPLPILGIFSLILPISLKVRLNSLVIIGLFFLSDLSGGLGQLTGSNASNIGHWAHIGGMLCGIALASLFRLGDEAVEERHMEIGAQALAGGKVSLAAGEESLRLTLRQNPRNTEALLLLARIRSKHQTSEEGRDLYRRAIPELLRVNPKEAASVFREYYQKYLQGVETAAQYRLAGIFYQEGDLELAYRCIEGVLQDPETTSEVRQRALFQSARILEEQGLTDSAAACYRRIIEEFPTSPHLDRARVRLASA</sequence>
<dbReference type="STRING" id="1603606.DSOUD_3078"/>
<name>A0A0M4CYY7_9BACT</name>
<evidence type="ECO:0000256" key="4">
    <source>
        <dbReference type="ARBA" id="ARBA00022801"/>
    </source>
</evidence>
<feature type="domain" description="Peptidase S54 rhomboid" evidence="8">
    <location>
        <begin position="289"/>
        <end position="446"/>
    </location>
</feature>
<feature type="transmembrane region" description="Helical" evidence="7">
    <location>
        <begin position="354"/>
        <end position="374"/>
    </location>
</feature>
<feature type="transmembrane region" description="Helical" evidence="7">
    <location>
        <begin position="386"/>
        <end position="410"/>
    </location>
</feature>
<evidence type="ECO:0000256" key="7">
    <source>
        <dbReference type="SAM" id="Phobius"/>
    </source>
</evidence>
<gene>
    <name evidence="9" type="ORF">DSOUD_3078</name>
</gene>
<dbReference type="Pfam" id="PF01694">
    <property type="entry name" value="Rhomboid"/>
    <property type="match status" value="1"/>
</dbReference>
<dbReference type="InterPro" id="IPR011990">
    <property type="entry name" value="TPR-like_helical_dom_sf"/>
</dbReference>
<evidence type="ECO:0000259" key="8">
    <source>
        <dbReference type="Pfam" id="PF01694"/>
    </source>
</evidence>
<dbReference type="PANTHER" id="PTHR43731">
    <property type="entry name" value="RHOMBOID PROTEASE"/>
    <property type="match status" value="1"/>
</dbReference>
<dbReference type="Gene3D" id="1.25.40.10">
    <property type="entry name" value="Tetratricopeptide repeat domain"/>
    <property type="match status" value="1"/>
</dbReference>
<accession>A0A0M4CYY7</accession>
<evidence type="ECO:0000256" key="5">
    <source>
        <dbReference type="ARBA" id="ARBA00022989"/>
    </source>
</evidence>
<dbReference type="RefSeq" id="WP_053551786.1">
    <property type="nucleotide sequence ID" value="NZ_CP010802.1"/>
</dbReference>
<dbReference type="AlphaFoldDB" id="A0A0M4CYY7"/>
<evidence type="ECO:0000313" key="9">
    <source>
        <dbReference type="EMBL" id="ALC17804.1"/>
    </source>
</evidence>
<dbReference type="PATRIC" id="fig|1603606.3.peg.3321"/>
<reference evidence="9 10" key="1">
    <citation type="submission" date="2015-07" db="EMBL/GenBank/DDBJ databases">
        <title>Isolation and Genomic Characterization of a Novel Halophilic Metal-Reducing Deltaproteobacterium from the Deep Subsurface.</title>
        <authorList>
            <person name="Badalamenti J.P."/>
            <person name="Summers Z.M."/>
            <person name="Gralnick J.A."/>
            <person name="Bond D.R."/>
        </authorList>
    </citation>
    <scope>NUCLEOTIDE SEQUENCE [LARGE SCALE GENOMIC DNA]</scope>
    <source>
        <strain evidence="9 10">WTL</strain>
    </source>
</reference>
<evidence type="ECO:0000256" key="3">
    <source>
        <dbReference type="ARBA" id="ARBA00022692"/>
    </source>
</evidence>
<comment type="subcellular location">
    <subcellularLocation>
        <location evidence="1">Membrane</location>
        <topology evidence="1">Multi-pass membrane protein</topology>
    </subcellularLocation>
</comment>
<dbReference type="Proteomes" id="UP000057158">
    <property type="component" value="Chromosome"/>
</dbReference>
<dbReference type="InterPro" id="IPR035952">
    <property type="entry name" value="Rhomboid-like_sf"/>
</dbReference>
<organism evidence="9 10">
    <name type="scientific">Desulfuromonas soudanensis</name>
    <dbReference type="NCBI Taxonomy" id="1603606"/>
    <lineage>
        <taxon>Bacteria</taxon>
        <taxon>Pseudomonadati</taxon>
        <taxon>Thermodesulfobacteriota</taxon>
        <taxon>Desulfuromonadia</taxon>
        <taxon>Desulfuromonadales</taxon>
        <taxon>Desulfuromonadaceae</taxon>
        <taxon>Desulfuromonas</taxon>
    </lineage>
</organism>
<feature type="transmembrane region" description="Helical" evidence="7">
    <location>
        <begin position="293"/>
        <end position="316"/>
    </location>
</feature>
<dbReference type="InterPro" id="IPR050925">
    <property type="entry name" value="Rhomboid_protease_S54"/>
</dbReference>
<dbReference type="InterPro" id="IPR019734">
    <property type="entry name" value="TPR_rpt"/>
</dbReference>
<dbReference type="KEGG" id="des:DSOUD_3078"/>
<dbReference type="GO" id="GO:0004252">
    <property type="term" value="F:serine-type endopeptidase activity"/>
    <property type="evidence" value="ECO:0007669"/>
    <property type="project" value="InterPro"/>
</dbReference>
<keyword evidence="9" id="KW-0645">Protease</keyword>
<dbReference type="PANTHER" id="PTHR43731:SF14">
    <property type="entry name" value="PRESENILIN-ASSOCIATED RHOMBOID-LIKE PROTEIN, MITOCHONDRIAL"/>
    <property type="match status" value="1"/>
</dbReference>
<feature type="transmembrane region" description="Helical" evidence="7">
    <location>
        <begin position="172"/>
        <end position="198"/>
    </location>
</feature>
<keyword evidence="5 7" id="KW-1133">Transmembrane helix</keyword>
<dbReference type="Gene3D" id="1.20.1540.10">
    <property type="entry name" value="Rhomboid-like"/>
    <property type="match status" value="1"/>
</dbReference>
<dbReference type="GO" id="GO:0016020">
    <property type="term" value="C:membrane"/>
    <property type="evidence" value="ECO:0007669"/>
    <property type="project" value="UniProtKB-SubCell"/>
</dbReference>
<protein>
    <submittedName>
        <fullName evidence="9">Membrane associated serine protease, rhomboid family</fullName>
    </submittedName>
</protein>
<dbReference type="EMBL" id="CP010802">
    <property type="protein sequence ID" value="ALC17804.1"/>
    <property type="molecule type" value="Genomic_DNA"/>
</dbReference>
<comment type="similarity">
    <text evidence="2">Belongs to the peptidase S54 family.</text>
</comment>
<dbReference type="InterPro" id="IPR022764">
    <property type="entry name" value="Peptidase_S54_rhomboid_dom"/>
</dbReference>
<dbReference type="GO" id="GO:0006508">
    <property type="term" value="P:proteolysis"/>
    <property type="evidence" value="ECO:0007669"/>
    <property type="project" value="UniProtKB-KW"/>
</dbReference>
<keyword evidence="6 7" id="KW-0472">Membrane</keyword>
<proteinExistence type="inferred from homology"/>
<dbReference type="SUPFAM" id="SSF48452">
    <property type="entry name" value="TPR-like"/>
    <property type="match status" value="1"/>
</dbReference>
<keyword evidence="10" id="KW-1185">Reference proteome</keyword>
<dbReference type="SUPFAM" id="SSF144091">
    <property type="entry name" value="Rhomboid-like"/>
    <property type="match status" value="1"/>
</dbReference>
<evidence type="ECO:0000256" key="2">
    <source>
        <dbReference type="ARBA" id="ARBA00009045"/>
    </source>
</evidence>
<keyword evidence="3 7" id="KW-0812">Transmembrane</keyword>
<feature type="transmembrane region" description="Helical" evidence="7">
    <location>
        <begin position="430"/>
        <end position="449"/>
    </location>
</feature>